<dbReference type="InterPro" id="IPR036412">
    <property type="entry name" value="HAD-like_sf"/>
</dbReference>
<dbReference type="InterPro" id="IPR006439">
    <property type="entry name" value="HAD-SF_hydro_IA"/>
</dbReference>
<dbReference type="InterPro" id="IPR023214">
    <property type="entry name" value="HAD_sf"/>
</dbReference>
<dbReference type="GO" id="GO:0046872">
    <property type="term" value="F:metal ion binding"/>
    <property type="evidence" value="ECO:0007669"/>
    <property type="project" value="UniProtKB-KW"/>
</dbReference>
<dbReference type="Pfam" id="PF00702">
    <property type="entry name" value="Hydrolase"/>
    <property type="match status" value="1"/>
</dbReference>
<dbReference type="SUPFAM" id="SSF56784">
    <property type="entry name" value="HAD-like"/>
    <property type="match status" value="1"/>
</dbReference>
<sequence>MTDQPDQPDQTIARPELRTFDAVLFDLDGVITPTADLHRAAWAAMFTEFLQKQGSAPYTEQDYYEHLDGRSRDEGVQSLLTSRGITLAHGDTDSATSTDDTVLGLGLRKNEDFLRVLEQGINPYPGSVALLDELAGEGAPRIAIVSSSKNARQVLTAAGLIDRFELIVDGTVAASEGLPGKPAPDTYAFAAQSLGVEPSRAVVVEDATSGVASGRAGDFGLVVGVDRGAGRETLLEAGADIVVSDLAELTTNETGGNAR</sequence>
<evidence type="ECO:0000256" key="2">
    <source>
        <dbReference type="ARBA" id="ARBA00006171"/>
    </source>
</evidence>
<dbReference type="AlphaFoldDB" id="X5DJ00"/>
<dbReference type="GO" id="GO:0016787">
    <property type="term" value="F:hydrolase activity"/>
    <property type="evidence" value="ECO:0007669"/>
    <property type="project" value="UniProtKB-KW"/>
</dbReference>
<dbReference type="KEGG" id="cgy:CGLY_03025"/>
<dbReference type="SFLD" id="SFLDS00003">
    <property type="entry name" value="Haloacid_Dehalogenase"/>
    <property type="match status" value="1"/>
</dbReference>
<dbReference type="NCBIfam" id="TIGR01509">
    <property type="entry name" value="HAD-SF-IA-v3"/>
    <property type="match status" value="1"/>
</dbReference>
<evidence type="ECO:0000313" key="6">
    <source>
        <dbReference type="EMBL" id="AHW63053.1"/>
    </source>
</evidence>
<dbReference type="OrthoDB" id="9797743at2"/>
<evidence type="ECO:0000256" key="1">
    <source>
        <dbReference type="ARBA" id="ARBA00001946"/>
    </source>
</evidence>
<dbReference type="Gene3D" id="3.40.50.1000">
    <property type="entry name" value="HAD superfamily/HAD-like"/>
    <property type="match status" value="1"/>
</dbReference>
<evidence type="ECO:0000256" key="5">
    <source>
        <dbReference type="ARBA" id="ARBA00023277"/>
    </source>
</evidence>
<keyword evidence="5" id="KW-0119">Carbohydrate metabolism</keyword>
<organism evidence="6 7">
    <name type="scientific">Corynebacterium glyciniphilum AJ 3170</name>
    <dbReference type="NCBI Taxonomy" id="1404245"/>
    <lineage>
        <taxon>Bacteria</taxon>
        <taxon>Bacillati</taxon>
        <taxon>Actinomycetota</taxon>
        <taxon>Actinomycetes</taxon>
        <taxon>Mycobacteriales</taxon>
        <taxon>Corynebacteriaceae</taxon>
        <taxon>Corynebacterium</taxon>
    </lineage>
</organism>
<evidence type="ECO:0000256" key="3">
    <source>
        <dbReference type="ARBA" id="ARBA00022723"/>
    </source>
</evidence>
<comment type="similarity">
    <text evidence="2">Belongs to the HAD-like hydrolase superfamily. CbbY/CbbZ/Gph/YieH family.</text>
</comment>
<evidence type="ECO:0000256" key="4">
    <source>
        <dbReference type="ARBA" id="ARBA00022842"/>
    </source>
</evidence>
<name>X5DJ00_9CORY</name>
<dbReference type="Proteomes" id="UP000023703">
    <property type="component" value="Chromosome"/>
</dbReference>
<dbReference type="PANTHER" id="PTHR46193">
    <property type="entry name" value="6-PHOSPHOGLUCONATE PHOSPHATASE"/>
    <property type="match status" value="1"/>
</dbReference>
<keyword evidence="3" id="KW-0479">Metal-binding</keyword>
<dbReference type="Gene3D" id="1.10.150.240">
    <property type="entry name" value="Putative phosphatase, domain 2"/>
    <property type="match status" value="1"/>
</dbReference>
<protein>
    <submittedName>
        <fullName evidence="6">Putative hydrolase</fullName>
    </submittedName>
</protein>
<dbReference type="RefSeq" id="WP_052539565.1">
    <property type="nucleotide sequence ID" value="NZ_CP006842.1"/>
</dbReference>
<dbReference type="EMBL" id="CP006842">
    <property type="protein sequence ID" value="AHW63053.1"/>
    <property type="molecule type" value="Genomic_DNA"/>
</dbReference>
<evidence type="ECO:0000313" key="7">
    <source>
        <dbReference type="Proteomes" id="UP000023703"/>
    </source>
</evidence>
<keyword evidence="6" id="KW-0378">Hydrolase</keyword>
<dbReference type="eggNOG" id="COG0637">
    <property type="taxonomic scope" value="Bacteria"/>
</dbReference>
<keyword evidence="7" id="KW-1185">Reference proteome</keyword>
<dbReference type="HOGENOM" id="CLU_045011_4_0_11"/>
<dbReference type="InterPro" id="IPR023198">
    <property type="entry name" value="PGP-like_dom2"/>
</dbReference>
<dbReference type="STRING" id="1404245.CGLY_03025"/>
<accession>X5DJ00</accession>
<keyword evidence="4" id="KW-0460">Magnesium</keyword>
<gene>
    <name evidence="6" type="ORF">CGLY_03025</name>
</gene>
<dbReference type="PANTHER" id="PTHR46193:SF18">
    <property type="entry name" value="HEXITOL PHOSPHATASE B"/>
    <property type="match status" value="1"/>
</dbReference>
<comment type="cofactor">
    <cofactor evidence="1">
        <name>Mg(2+)</name>
        <dbReference type="ChEBI" id="CHEBI:18420"/>
    </cofactor>
</comment>
<proteinExistence type="inferred from homology"/>
<dbReference type="InterPro" id="IPR051600">
    <property type="entry name" value="Beta-PGM-like"/>
</dbReference>
<reference evidence="6 7" key="1">
    <citation type="journal article" date="2015" name="Int. J. Syst. Evol. Microbiol.">
        <title>Revisiting Corynebacterium glyciniphilum (ex Kubota et al., 1972) sp. nov., nom. rev., isolated from putrefied banana.</title>
        <authorList>
            <person name="Al-Dilaimi A."/>
            <person name="Bednarz H."/>
            <person name="Lomker A."/>
            <person name="Niehaus K."/>
            <person name="Kalinowski J."/>
            <person name="Ruckert C."/>
        </authorList>
    </citation>
    <scope>NUCLEOTIDE SEQUENCE [LARGE SCALE GENOMIC DNA]</scope>
    <source>
        <strain evidence="6">AJ 3170</strain>
    </source>
</reference>
<dbReference type="SFLD" id="SFLDG01129">
    <property type="entry name" value="C1.5:_HAD__Beta-PGM__Phosphata"/>
    <property type="match status" value="1"/>
</dbReference>